<dbReference type="EMBL" id="LCCD01000018">
    <property type="protein sequence ID" value="KKS24887.1"/>
    <property type="molecule type" value="Genomic_DNA"/>
</dbReference>
<name>A0A0G0XKB8_9BACT</name>
<accession>A0A0G0XKB8</accession>
<dbReference type="AlphaFoldDB" id="A0A0G0XKB8"/>
<evidence type="ECO:0000313" key="1">
    <source>
        <dbReference type="EMBL" id="KKS24887.1"/>
    </source>
</evidence>
<gene>
    <name evidence="1" type="ORF">UU83_C0018G0007</name>
</gene>
<evidence type="ECO:0000313" key="2">
    <source>
        <dbReference type="Proteomes" id="UP000033856"/>
    </source>
</evidence>
<organism evidence="1 2">
    <name type="scientific">Candidatus Jorgensenbacteria bacterium GW2011_GWF2_41_8</name>
    <dbReference type="NCBI Taxonomy" id="1618667"/>
    <lineage>
        <taxon>Bacteria</taxon>
        <taxon>Candidatus Joergenseniibacteriota</taxon>
    </lineage>
</organism>
<comment type="caution">
    <text evidence="1">The sequence shown here is derived from an EMBL/GenBank/DDBJ whole genome shotgun (WGS) entry which is preliminary data.</text>
</comment>
<proteinExistence type="predicted"/>
<dbReference type="Proteomes" id="UP000033856">
    <property type="component" value="Unassembled WGS sequence"/>
</dbReference>
<protein>
    <submittedName>
        <fullName evidence="1">Uncharacterized protein</fullName>
    </submittedName>
</protein>
<reference evidence="1" key="1">
    <citation type="journal article" date="2015" name="Nature">
        <title>rRNA introns, odd ribosomes, and small enigmatic genomes across a large radiation of phyla.</title>
        <authorList>
            <person name="Brown C.T."/>
            <person name="Hug L.A."/>
            <person name="Thomas B.C."/>
            <person name="Sharon I."/>
            <person name="Castelle C.J."/>
            <person name="Singh A."/>
            <person name="Wilkins M.J."/>
            <person name="Williams K.H."/>
            <person name="Banfield J.F."/>
        </authorList>
    </citation>
    <scope>NUCLEOTIDE SEQUENCE [LARGE SCALE GENOMIC DNA]</scope>
</reference>
<sequence length="108" mass="12209">MSKDVGKKLRNGKSQIDFMLDGKKILSALVEEDEVQNRQVPNLSNEQLVDYEVMGSAEGENFEHCVWLGVQGEGAKVFFKKVGGFQLVEPDRSEYKFAVTFYEPKKSS</sequence>